<dbReference type="InterPro" id="IPR000387">
    <property type="entry name" value="Tyr_Pase_dom"/>
</dbReference>
<dbReference type="Gene3D" id="3.90.190.10">
    <property type="entry name" value="Protein tyrosine phosphatase superfamily"/>
    <property type="match status" value="1"/>
</dbReference>
<keyword evidence="6" id="KW-1185">Reference proteome</keyword>
<dbReference type="InterPro" id="IPR000340">
    <property type="entry name" value="Dual-sp_phosphatase_cat-dom"/>
</dbReference>
<evidence type="ECO:0000256" key="2">
    <source>
        <dbReference type="ARBA" id="ARBA00022912"/>
    </source>
</evidence>
<dbReference type="PANTHER" id="PTHR45864">
    <property type="entry name" value="SLINGSHOT PROTEIN PHOSPHATASE HOMOLOG"/>
    <property type="match status" value="1"/>
</dbReference>
<dbReference type="InterPro" id="IPR029021">
    <property type="entry name" value="Prot-tyrosine_phosphatase-like"/>
</dbReference>
<dbReference type="PROSITE" id="PS50056">
    <property type="entry name" value="TYR_PHOSPHATASE_2"/>
    <property type="match status" value="1"/>
</dbReference>
<feature type="domain" description="Tyrosine specific protein phosphatases" evidence="4">
    <location>
        <begin position="21"/>
        <end position="64"/>
    </location>
</feature>
<dbReference type="PROSITE" id="PS00383">
    <property type="entry name" value="TYR_PHOSPHATASE_1"/>
    <property type="match status" value="1"/>
</dbReference>
<proteinExistence type="predicted"/>
<dbReference type="OrthoDB" id="426001at2759"/>
<dbReference type="GO" id="GO:0030837">
    <property type="term" value="P:negative regulation of actin filament polymerization"/>
    <property type="evidence" value="ECO:0007669"/>
    <property type="project" value="InterPro"/>
</dbReference>
<keyword evidence="1" id="KW-0378">Hydrolase</keyword>
<name>A0A3P7RDS8_DIBLA</name>
<dbReference type="GO" id="GO:0004721">
    <property type="term" value="F:phosphoprotein phosphatase activity"/>
    <property type="evidence" value="ECO:0007669"/>
    <property type="project" value="UniProtKB-KW"/>
</dbReference>
<dbReference type="GO" id="GO:0003779">
    <property type="term" value="F:actin binding"/>
    <property type="evidence" value="ECO:0007669"/>
    <property type="project" value="InterPro"/>
</dbReference>
<dbReference type="PANTHER" id="PTHR45864:SF2">
    <property type="entry name" value="PROTEIN PHOSPHATASE SLINGSHOT"/>
    <property type="match status" value="1"/>
</dbReference>
<accession>A0A3P7RDS8</accession>
<keyword evidence="2" id="KW-0904">Protein phosphatase</keyword>
<dbReference type="Pfam" id="PF00782">
    <property type="entry name" value="DSPc"/>
    <property type="match status" value="1"/>
</dbReference>
<evidence type="ECO:0000256" key="1">
    <source>
        <dbReference type="ARBA" id="ARBA00022801"/>
    </source>
</evidence>
<dbReference type="PROSITE" id="PS50054">
    <property type="entry name" value="TYR_PHOSPHATASE_DUAL"/>
    <property type="match status" value="1"/>
</dbReference>
<dbReference type="AlphaFoldDB" id="A0A3P7RDS8"/>
<evidence type="ECO:0000313" key="6">
    <source>
        <dbReference type="Proteomes" id="UP000281553"/>
    </source>
</evidence>
<protein>
    <recommendedName>
        <fullName evidence="7">Tyrosine specific protein phosphatases domain-containing protein</fullName>
    </recommendedName>
</protein>
<evidence type="ECO:0000313" key="5">
    <source>
        <dbReference type="EMBL" id="VDN38899.1"/>
    </source>
</evidence>
<dbReference type="InterPro" id="IPR020422">
    <property type="entry name" value="TYR_PHOSPHATASE_DUAL_dom"/>
</dbReference>
<gene>
    <name evidence="5" type="ORF">DILT_LOCUS17709</name>
</gene>
<evidence type="ECO:0000259" key="3">
    <source>
        <dbReference type="PROSITE" id="PS50054"/>
    </source>
</evidence>
<evidence type="ECO:0000259" key="4">
    <source>
        <dbReference type="PROSITE" id="PS50056"/>
    </source>
</evidence>
<evidence type="ECO:0008006" key="7">
    <source>
        <dbReference type="Google" id="ProtNLM"/>
    </source>
</evidence>
<dbReference type="SUPFAM" id="SSF52799">
    <property type="entry name" value="(Phosphotyrosine protein) phosphatases II"/>
    <property type="match status" value="1"/>
</dbReference>
<dbReference type="SMART" id="SM00195">
    <property type="entry name" value="DSPc"/>
    <property type="match status" value="1"/>
</dbReference>
<dbReference type="InterPro" id="IPR016130">
    <property type="entry name" value="Tyr_Pase_AS"/>
</dbReference>
<reference evidence="5 6" key="1">
    <citation type="submission" date="2018-11" db="EMBL/GenBank/DDBJ databases">
        <authorList>
            <consortium name="Pathogen Informatics"/>
        </authorList>
    </citation>
    <scope>NUCLEOTIDE SEQUENCE [LARGE SCALE GENOMIC DNA]</scope>
</reference>
<dbReference type="EMBL" id="UYRU01094193">
    <property type="protein sequence ID" value="VDN38899.1"/>
    <property type="molecule type" value="Genomic_DNA"/>
</dbReference>
<sequence>MVGANGIVKGDRLPNNERLANGTRCLVHCKMGISRSGATVVAYVMKEKGWDLKKSLDYVRSKRPCVNPNPNFLRQLETYQGILEARLV</sequence>
<dbReference type="Proteomes" id="UP000281553">
    <property type="component" value="Unassembled WGS sequence"/>
</dbReference>
<dbReference type="InterPro" id="IPR043587">
    <property type="entry name" value="Phosphatase_SSH-like"/>
</dbReference>
<feature type="domain" description="Tyrosine-protein phosphatase" evidence="3">
    <location>
        <begin position="1"/>
        <end position="85"/>
    </location>
</feature>
<organism evidence="5 6">
    <name type="scientific">Dibothriocephalus latus</name>
    <name type="common">Fish tapeworm</name>
    <name type="synonym">Diphyllobothrium latum</name>
    <dbReference type="NCBI Taxonomy" id="60516"/>
    <lineage>
        <taxon>Eukaryota</taxon>
        <taxon>Metazoa</taxon>
        <taxon>Spiralia</taxon>
        <taxon>Lophotrochozoa</taxon>
        <taxon>Platyhelminthes</taxon>
        <taxon>Cestoda</taxon>
        <taxon>Eucestoda</taxon>
        <taxon>Diphyllobothriidea</taxon>
        <taxon>Diphyllobothriidae</taxon>
        <taxon>Dibothriocephalus</taxon>
    </lineage>
</organism>